<sequence>MKTTKKYDTSINEILTAMGIHDLDRNLPPKKNLRKLNLFADKKGSGK</sequence>
<evidence type="ECO:0000313" key="2">
    <source>
        <dbReference type="Proteomes" id="UP001290861"/>
    </source>
</evidence>
<dbReference type="RefSeq" id="WP_322609149.1">
    <property type="nucleotide sequence ID" value="NZ_JARVCO010000010.1"/>
</dbReference>
<gene>
    <name evidence="1" type="ORF">P9H32_12105</name>
</gene>
<keyword evidence="2" id="KW-1185">Reference proteome</keyword>
<evidence type="ECO:0000313" key="1">
    <source>
        <dbReference type="EMBL" id="MDZ8119365.1"/>
    </source>
</evidence>
<accession>A0ABU5MYS5</accession>
<name>A0ABU5MYS5_9BACT</name>
<comment type="caution">
    <text evidence="1">The sequence shown here is derived from an EMBL/GenBank/DDBJ whole genome shotgun (WGS) entry which is preliminary data.</text>
</comment>
<dbReference type="Proteomes" id="UP001290861">
    <property type="component" value="Unassembled WGS sequence"/>
</dbReference>
<organism evidence="1 2">
    <name type="scientific">Pontiella agarivorans</name>
    <dbReference type="NCBI Taxonomy" id="3038953"/>
    <lineage>
        <taxon>Bacteria</taxon>
        <taxon>Pseudomonadati</taxon>
        <taxon>Kiritimatiellota</taxon>
        <taxon>Kiritimatiellia</taxon>
        <taxon>Kiritimatiellales</taxon>
        <taxon>Pontiellaceae</taxon>
        <taxon>Pontiella</taxon>
    </lineage>
</organism>
<dbReference type="EMBL" id="JARVCO010000010">
    <property type="protein sequence ID" value="MDZ8119365.1"/>
    <property type="molecule type" value="Genomic_DNA"/>
</dbReference>
<reference evidence="1 2" key="1">
    <citation type="journal article" date="2024" name="Appl. Environ. Microbiol.">
        <title>Pontiella agarivorans sp. nov., a novel marine anaerobic bacterium capable of degrading macroalgal polysaccharides and fixing nitrogen.</title>
        <authorList>
            <person name="Liu N."/>
            <person name="Kivenson V."/>
            <person name="Peng X."/>
            <person name="Cui Z."/>
            <person name="Lankiewicz T.S."/>
            <person name="Gosselin K.M."/>
            <person name="English C.J."/>
            <person name="Blair E.M."/>
            <person name="O'Malley M.A."/>
            <person name="Valentine D.L."/>
        </authorList>
    </citation>
    <scope>NUCLEOTIDE SEQUENCE [LARGE SCALE GENOMIC DNA]</scope>
    <source>
        <strain evidence="1 2">NLcol2</strain>
    </source>
</reference>
<proteinExistence type="predicted"/>
<protein>
    <submittedName>
        <fullName evidence="1">Uncharacterized protein</fullName>
    </submittedName>
</protein>